<dbReference type="SMART" id="SM00228">
    <property type="entry name" value="PDZ"/>
    <property type="match status" value="1"/>
</dbReference>
<evidence type="ECO:0000313" key="2">
    <source>
        <dbReference type="EMBL" id="VIP02876.1"/>
    </source>
</evidence>
<reference evidence="2" key="1">
    <citation type="submission" date="2019-04" db="EMBL/GenBank/DDBJ databases">
        <authorList>
            <consortium name="Science for Life Laboratories"/>
        </authorList>
    </citation>
    <scope>NUCLEOTIDE SEQUENCE</scope>
    <source>
        <strain evidence="2">MBLW1</strain>
    </source>
</reference>
<dbReference type="KEGG" id="tim:GMBLW1_10840"/>
<gene>
    <name evidence="2" type="ORF">GMBLW1_10840</name>
</gene>
<keyword evidence="3" id="KW-1185">Reference proteome</keyword>
<dbReference type="AlphaFoldDB" id="A0A6C2YN59"/>
<dbReference type="EMBL" id="LR586016">
    <property type="protein sequence ID" value="VIP02876.1"/>
    <property type="molecule type" value="Genomic_DNA"/>
</dbReference>
<dbReference type="EMBL" id="LR593887">
    <property type="protein sequence ID" value="VTS02716.1"/>
    <property type="molecule type" value="Genomic_DNA"/>
</dbReference>
<name>A0A6C2YN59_9BACT</name>
<dbReference type="Pfam" id="PF13180">
    <property type="entry name" value="PDZ_2"/>
    <property type="match status" value="1"/>
</dbReference>
<dbReference type="Proteomes" id="UP000464378">
    <property type="component" value="Chromosome"/>
</dbReference>
<protein>
    <recommendedName>
        <fullName evidence="1">PDZ domain-containing protein</fullName>
    </recommendedName>
</protein>
<dbReference type="GO" id="GO:0006508">
    <property type="term" value="P:proteolysis"/>
    <property type="evidence" value="ECO:0007669"/>
    <property type="project" value="UniProtKB-KW"/>
</dbReference>
<dbReference type="InParanoid" id="A0A6C2YN59"/>
<dbReference type="GO" id="GO:0008233">
    <property type="term" value="F:peptidase activity"/>
    <property type="evidence" value="ECO:0007669"/>
    <property type="project" value="UniProtKB-KW"/>
</dbReference>
<feature type="domain" description="PDZ" evidence="1">
    <location>
        <begin position="20"/>
        <end position="101"/>
    </location>
</feature>
<dbReference type="InterPro" id="IPR001478">
    <property type="entry name" value="PDZ"/>
</dbReference>
<accession>A0A6C2YN59</accession>
<proteinExistence type="predicted"/>
<dbReference type="InterPro" id="IPR036034">
    <property type="entry name" value="PDZ_sf"/>
</dbReference>
<keyword evidence="2" id="KW-0378">Hydrolase</keyword>
<dbReference type="SUPFAM" id="SSF50156">
    <property type="entry name" value="PDZ domain-like"/>
    <property type="match status" value="1"/>
</dbReference>
<evidence type="ECO:0000313" key="3">
    <source>
        <dbReference type="Proteomes" id="UP000464378"/>
    </source>
</evidence>
<evidence type="ECO:0000259" key="1">
    <source>
        <dbReference type="PROSITE" id="PS50106"/>
    </source>
</evidence>
<dbReference type="RefSeq" id="WP_162658005.1">
    <property type="nucleotide sequence ID" value="NZ_LR593887.1"/>
</dbReference>
<sequence length="128" mass="13796">MTPGLMSLLLSTAIASVPVPAELPPDFRGKGYLGVQFTQQEAGVEITSIMPKTAAFRSGLRKGDILKRINGTQLTGAVEVVPLISGRRPGSVLFLEVQRGELTLKMRIQIGDRPPEADVINELPDDDD</sequence>
<dbReference type="Gene3D" id="2.30.42.10">
    <property type="match status" value="1"/>
</dbReference>
<dbReference type="PROSITE" id="PS50106">
    <property type="entry name" value="PDZ"/>
    <property type="match status" value="1"/>
</dbReference>
<keyword evidence="2" id="KW-0645">Protease</keyword>
<organism evidence="2">
    <name type="scientific">Tuwongella immobilis</name>
    <dbReference type="NCBI Taxonomy" id="692036"/>
    <lineage>
        <taxon>Bacteria</taxon>
        <taxon>Pseudomonadati</taxon>
        <taxon>Planctomycetota</taxon>
        <taxon>Planctomycetia</taxon>
        <taxon>Gemmatales</taxon>
        <taxon>Gemmataceae</taxon>
        <taxon>Tuwongella</taxon>
    </lineage>
</organism>